<keyword evidence="1" id="KW-0472">Membrane</keyword>
<evidence type="ECO:0000313" key="3">
    <source>
        <dbReference type="EMBL" id="OIR03452.1"/>
    </source>
</evidence>
<gene>
    <name evidence="3" type="ORF">GALL_145240</name>
</gene>
<dbReference type="PANTHER" id="PTHR23028">
    <property type="entry name" value="ACETYLTRANSFERASE"/>
    <property type="match status" value="1"/>
</dbReference>
<keyword evidence="1" id="KW-1133">Transmembrane helix</keyword>
<feature type="transmembrane region" description="Helical" evidence="1">
    <location>
        <begin position="315"/>
        <end position="339"/>
    </location>
</feature>
<feature type="transmembrane region" description="Helical" evidence="1">
    <location>
        <begin position="226"/>
        <end position="245"/>
    </location>
</feature>
<comment type="caution">
    <text evidence="3">The sequence shown here is derived from an EMBL/GenBank/DDBJ whole genome shotgun (WGS) entry which is preliminary data.</text>
</comment>
<dbReference type="Pfam" id="PF01757">
    <property type="entry name" value="Acyl_transf_3"/>
    <property type="match status" value="1"/>
</dbReference>
<feature type="transmembrane region" description="Helical" evidence="1">
    <location>
        <begin position="108"/>
        <end position="128"/>
    </location>
</feature>
<keyword evidence="1" id="KW-0812">Transmembrane</keyword>
<dbReference type="AlphaFoldDB" id="A0A1J5SP58"/>
<sequence length="355" mass="40493">MQLTQSRKPHYPILDGLRGVAALLVVIFHLFEAYFPVPANHPMHHGYLAVDFFYLLSGFVVGYAYDDRWGKMSIKEFFKIRLVRLHPLVILGVVIGAISFWFDPYKNPAYHVSLLKLIAVMLISFTLLPAPDIRGWGETHPLDGPCWSLLQEYIANIIYAVFGQKMSKLILWIVVGISAVVLTYVAAWHGDVGTGWAFSNMWIAVVRMMFPFFAGLLLFRTGKLIRIPMAYTICSLILIALFFLPTFKYNGLYEAACIIIAFPIIVAMGAGGQIKGRWEQLCKFFGDISYPVYIIHYPFIYIYTAWIYIQKPTPLQIVPVAVGLFLFFIVLAYAALKLYDEPVRAWLKKKVLNKK</sequence>
<feature type="transmembrane region" description="Helical" evidence="1">
    <location>
        <begin position="12"/>
        <end position="35"/>
    </location>
</feature>
<keyword evidence="3" id="KW-0808">Transferase</keyword>
<feature type="transmembrane region" description="Helical" evidence="1">
    <location>
        <begin position="290"/>
        <end position="309"/>
    </location>
</feature>
<feature type="domain" description="Acyltransferase 3" evidence="2">
    <location>
        <begin position="14"/>
        <end position="332"/>
    </location>
</feature>
<dbReference type="PANTHER" id="PTHR23028:SF134">
    <property type="entry name" value="PUTATIVE (AFU_ORTHOLOGUE AFUA_4G08520)-RELATED"/>
    <property type="match status" value="1"/>
</dbReference>
<organism evidence="3">
    <name type="scientific">mine drainage metagenome</name>
    <dbReference type="NCBI Taxonomy" id="410659"/>
    <lineage>
        <taxon>unclassified sequences</taxon>
        <taxon>metagenomes</taxon>
        <taxon>ecological metagenomes</taxon>
    </lineage>
</organism>
<feature type="transmembrane region" description="Helical" evidence="1">
    <location>
        <begin position="47"/>
        <end position="65"/>
    </location>
</feature>
<feature type="transmembrane region" description="Helical" evidence="1">
    <location>
        <begin position="85"/>
        <end position="102"/>
    </location>
</feature>
<feature type="transmembrane region" description="Helical" evidence="1">
    <location>
        <begin position="169"/>
        <end position="189"/>
    </location>
</feature>
<dbReference type="GO" id="GO:0016747">
    <property type="term" value="F:acyltransferase activity, transferring groups other than amino-acyl groups"/>
    <property type="evidence" value="ECO:0007669"/>
    <property type="project" value="InterPro"/>
</dbReference>
<dbReference type="InterPro" id="IPR002656">
    <property type="entry name" value="Acyl_transf_3_dom"/>
</dbReference>
<feature type="transmembrane region" description="Helical" evidence="1">
    <location>
        <begin position="251"/>
        <end position="270"/>
    </location>
</feature>
<evidence type="ECO:0000259" key="2">
    <source>
        <dbReference type="Pfam" id="PF01757"/>
    </source>
</evidence>
<protein>
    <submittedName>
        <fullName evidence="3">Acyltransferase family protein</fullName>
    </submittedName>
</protein>
<proteinExistence type="predicted"/>
<evidence type="ECO:0000256" key="1">
    <source>
        <dbReference type="SAM" id="Phobius"/>
    </source>
</evidence>
<feature type="transmembrane region" description="Helical" evidence="1">
    <location>
        <begin position="201"/>
        <end position="219"/>
    </location>
</feature>
<dbReference type="EMBL" id="MLJW01000066">
    <property type="protein sequence ID" value="OIR03452.1"/>
    <property type="molecule type" value="Genomic_DNA"/>
</dbReference>
<accession>A0A1J5SP58</accession>
<dbReference type="InterPro" id="IPR050879">
    <property type="entry name" value="Acyltransferase_3"/>
</dbReference>
<name>A0A1J5SP58_9ZZZZ</name>
<keyword evidence="3" id="KW-0012">Acyltransferase</keyword>
<reference evidence="3" key="1">
    <citation type="submission" date="2016-10" db="EMBL/GenBank/DDBJ databases">
        <title>Sequence of Gallionella enrichment culture.</title>
        <authorList>
            <person name="Poehlein A."/>
            <person name="Muehling M."/>
            <person name="Daniel R."/>
        </authorList>
    </citation>
    <scope>NUCLEOTIDE SEQUENCE</scope>
</reference>